<dbReference type="OrthoDB" id="3362298at2759"/>
<sequence>MSTQFRLHPEPGTERKGKFRLGRTMYNTIRHGGLGSLLLTPHFTLPLYGIYVALHRSGYWTPEFERGLALVISLIQGISLGSIFALALVRYSAAGKAIKGRRIEKTATDAEESKQHRIEVALRVSIYIFVGTIMWEYLVHSKYSPIADEHARDTSSGFLTATGPLRRFFNNESILPEAKEASDQLSGVGLNYDLRDKAQDLRQAIKNSPRIHLPGTAPPPKSIFFRIYEKIWNTVTGGPRVGLFEIGPKTWV</sequence>
<evidence type="ECO:0000313" key="3">
    <source>
        <dbReference type="Proteomes" id="UP000324022"/>
    </source>
</evidence>
<gene>
    <name evidence="2" type="ORF">UTRI_01253</name>
</gene>
<dbReference type="Proteomes" id="UP000324022">
    <property type="component" value="Unassembled WGS sequence"/>
</dbReference>
<name>A0A5C3DW63_9BASI</name>
<keyword evidence="3" id="KW-1185">Reference proteome</keyword>
<accession>A0A5C3DW63</accession>
<reference evidence="2 3" key="1">
    <citation type="submission" date="2018-03" db="EMBL/GenBank/DDBJ databases">
        <authorList>
            <person name="Guldener U."/>
        </authorList>
    </citation>
    <scope>NUCLEOTIDE SEQUENCE [LARGE SCALE GENOMIC DNA]</scope>
    <source>
        <strain evidence="2 3">NBRC100155</strain>
    </source>
</reference>
<keyword evidence="1" id="KW-0812">Transmembrane</keyword>
<protein>
    <submittedName>
        <fullName evidence="2">Uncharacterized protein</fullName>
    </submittedName>
</protein>
<keyword evidence="1" id="KW-1133">Transmembrane helix</keyword>
<keyword evidence="1" id="KW-0472">Membrane</keyword>
<feature type="transmembrane region" description="Helical" evidence="1">
    <location>
        <begin position="33"/>
        <end position="54"/>
    </location>
</feature>
<dbReference type="EMBL" id="OOIN01000004">
    <property type="protein sequence ID" value="SPO22575.1"/>
    <property type="molecule type" value="Genomic_DNA"/>
</dbReference>
<dbReference type="AlphaFoldDB" id="A0A5C3DW63"/>
<organism evidence="2 3">
    <name type="scientific">Ustilago trichophora</name>
    <dbReference type="NCBI Taxonomy" id="86804"/>
    <lineage>
        <taxon>Eukaryota</taxon>
        <taxon>Fungi</taxon>
        <taxon>Dikarya</taxon>
        <taxon>Basidiomycota</taxon>
        <taxon>Ustilaginomycotina</taxon>
        <taxon>Ustilaginomycetes</taxon>
        <taxon>Ustilaginales</taxon>
        <taxon>Ustilaginaceae</taxon>
        <taxon>Ustilago</taxon>
    </lineage>
</organism>
<proteinExistence type="predicted"/>
<feature type="transmembrane region" description="Helical" evidence="1">
    <location>
        <begin position="66"/>
        <end position="89"/>
    </location>
</feature>
<evidence type="ECO:0000313" key="2">
    <source>
        <dbReference type="EMBL" id="SPO22575.1"/>
    </source>
</evidence>
<evidence type="ECO:0000256" key="1">
    <source>
        <dbReference type="SAM" id="Phobius"/>
    </source>
</evidence>